<organism evidence="1 2">
    <name type="scientific">Gossypium aridum</name>
    <name type="common">American cotton</name>
    <name type="synonym">Erioxylum aridum</name>
    <dbReference type="NCBI Taxonomy" id="34290"/>
    <lineage>
        <taxon>Eukaryota</taxon>
        <taxon>Viridiplantae</taxon>
        <taxon>Streptophyta</taxon>
        <taxon>Embryophyta</taxon>
        <taxon>Tracheophyta</taxon>
        <taxon>Spermatophyta</taxon>
        <taxon>Magnoliopsida</taxon>
        <taxon>eudicotyledons</taxon>
        <taxon>Gunneridae</taxon>
        <taxon>Pentapetalae</taxon>
        <taxon>rosids</taxon>
        <taxon>malvids</taxon>
        <taxon>Malvales</taxon>
        <taxon>Malvaceae</taxon>
        <taxon>Malvoideae</taxon>
        <taxon>Gossypium</taxon>
    </lineage>
</organism>
<reference evidence="1 2" key="1">
    <citation type="journal article" date="2019" name="Genome Biol. Evol.">
        <title>Insights into the evolution of the New World diploid cottons (Gossypium, subgenus Houzingenia) based on genome sequencing.</title>
        <authorList>
            <person name="Grover C.E."/>
            <person name="Arick M.A. 2nd"/>
            <person name="Thrash A."/>
            <person name="Conover J.L."/>
            <person name="Sanders W.S."/>
            <person name="Peterson D.G."/>
            <person name="Frelichowski J.E."/>
            <person name="Scheffler J.A."/>
            <person name="Scheffler B.E."/>
            <person name="Wendel J.F."/>
        </authorList>
    </citation>
    <scope>NUCLEOTIDE SEQUENCE [LARGE SCALE GENOMIC DNA]</scope>
    <source>
        <strain evidence="1">185</strain>
        <tissue evidence="1">Leaf</tissue>
    </source>
</reference>
<dbReference type="Proteomes" id="UP000593577">
    <property type="component" value="Unassembled WGS sequence"/>
</dbReference>
<proteinExistence type="predicted"/>
<gene>
    <name evidence="1" type="ORF">Goari_013667</name>
</gene>
<dbReference type="EMBL" id="JABFAA010000007">
    <property type="protein sequence ID" value="MBA0686044.1"/>
    <property type="molecule type" value="Genomic_DNA"/>
</dbReference>
<name>A0A7J8XGN1_GOSAI</name>
<protein>
    <submittedName>
        <fullName evidence="1">Uncharacterized protein</fullName>
    </submittedName>
</protein>
<comment type="caution">
    <text evidence="1">The sequence shown here is derived from an EMBL/GenBank/DDBJ whole genome shotgun (WGS) entry which is preliminary data.</text>
</comment>
<evidence type="ECO:0000313" key="1">
    <source>
        <dbReference type="EMBL" id="MBA0686044.1"/>
    </source>
</evidence>
<sequence>MNMMLSYQLNIFRDFGGLFLKQLSLYPGYPFIHPIKFQFTEFPDELK</sequence>
<dbReference type="AlphaFoldDB" id="A0A7J8XGN1"/>
<keyword evidence="2" id="KW-1185">Reference proteome</keyword>
<evidence type="ECO:0000313" key="2">
    <source>
        <dbReference type="Proteomes" id="UP000593577"/>
    </source>
</evidence>
<accession>A0A7J8XGN1</accession>